<gene>
    <name evidence="4" type="ORF">A3C88_00515</name>
</gene>
<keyword evidence="3" id="KW-0732">Signal</keyword>
<keyword evidence="2" id="KW-0812">Transmembrane</keyword>
<evidence type="ECO:0000256" key="1">
    <source>
        <dbReference type="SAM" id="MobiDB-lite"/>
    </source>
</evidence>
<keyword evidence="2" id="KW-1133">Transmembrane helix</keyword>
<evidence type="ECO:0000256" key="3">
    <source>
        <dbReference type="SAM" id="SignalP"/>
    </source>
</evidence>
<dbReference type="EMBL" id="MGJZ01000022">
    <property type="protein sequence ID" value="OGN16915.1"/>
    <property type="molecule type" value="Genomic_DNA"/>
</dbReference>
<comment type="caution">
    <text evidence="4">The sequence shown here is derived from an EMBL/GenBank/DDBJ whole genome shotgun (WGS) entry which is preliminary data.</text>
</comment>
<reference evidence="4 5" key="1">
    <citation type="journal article" date="2016" name="Nat. Commun.">
        <title>Thousands of microbial genomes shed light on interconnected biogeochemical processes in an aquifer system.</title>
        <authorList>
            <person name="Anantharaman K."/>
            <person name="Brown C.T."/>
            <person name="Hug L.A."/>
            <person name="Sharon I."/>
            <person name="Castelle C.J."/>
            <person name="Probst A.J."/>
            <person name="Thomas B.C."/>
            <person name="Singh A."/>
            <person name="Wilkins M.J."/>
            <person name="Karaoz U."/>
            <person name="Brodie E.L."/>
            <person name="Williams K.H."/>
            <person name="Hubbard S.S."/>
            <person name="Banfield J.F."/>
        </authorList>
    </citation>
    <scope>NUCLEOTIDE SEQUENCE [LARGE SCALE GENOMIC DNA]</scope>
</reference>
<protein>
    <recommendedName>
        <fullName evidence="6">Gram-positive cocci surface proteins LPxTG domain-containing protein</fullName>
    </recommendedName>
</protein>
<keyword evidence="2" id="KW-0472">Membrane</keyword>
<evidence type="ECO:0000256" key="2">
    <source>
        <dbReference type="SAM" id="Phobius"/>
    </source>
</evidence>
<feature type="transmembrane region" description="Helical" evidence="2">
    <location>
        <begin position="182"/>
        <end position="203"/>
    </location>
</feature>
<organism evidence="4 5">
    <name type="scientific">Candidatus Yanofskybacteria bacterium RIFCSPHIGHO2_02_FULL_50_12</name>
    <dbReference type="NCBI Taxonomy" id="1802685"/>
    <lineage>
        <taxon>Bacteria</taxon>
        <taxon>Candidatus Yanofskyibacteriota</taxon>
    </lineage>
</organism>
<feature type="region of interest" description="Disordered" evidence="1">
    <location>
        <begin position="160"/>
        <end position="179"/>
    </location>
</feature>
<evidence type="ECO:0000313" key="4">
    <source>
        <dbReference type="EMBL" id="OGN16915.1"/>
    </source>
</evidence>
<evidence type="ECO:0000313" key="5">
    <source>
        <dbReference type="Proteomes" id="UP000178117"/>
    </source>
</evidence>
<proteinExistence type="predicted"/>
<evidence type="ECO:0008006" key="6">
    <source>
        <dbReference type="Google" id="ProtNLM"/>
    </source>
</evidence>
<accession>A0A1F8FV64</accession>
<dbReference type="AlphaFoldDB" id="A0A1F8FV64"/>
<dbReference type="STRING" id="1802685.A3C88_00515"/>
<sequence length="225" mass="24580">MPIYKTIALTVAALAAISMSADENTGITAQDFSYLFHLYYDNSQLLADRDFEFKYDVIAAPYEPAEVSTEFPYRGELFNFAGEVAANFVFDPKSGDVHFVRGKVQVRAPYVADGERAVFYDSQNSPILTIRVSESSFCNDDGICNADRGEDSLSCPKDCKQAVPVPPSPEPESEGTGDSQGLVTGLLYTFAGLGLIGGLWWFFRKRRAAPPSTPIPPPGPQNTVQ</sequence>
<dbReference type="Proteomes" id="UP000178117">
    <property type="component" value="Unassembled WGS sequence"/>
</dbReference>
<name>A0A1F8FV64_9BACT</name>
<feature type="signal peptide" evidence="3">
    <location>
        <begin position="1"/>
        <end position="21"/>
    </location>
</feature>
<feature type="chain" id="PRO_5009535544" description="Gram-positive cocci surface proteins LPxTG domain-containing protein" evidence="3">
    <location>
        <begin position="22"/>
        <end position="225"/>
    </location>
</feature>